<dbReference type="Proteomes" id="UP001151760">
    <property type="component" value="Unassembled WGS sequence"/>
</dbReference>
<gene>
    <name evidence="1" type="ORF">Tco_0821430</name>
</gene>
<keyword evidence="2" id="KW-1185">Reference proteome</keyword>
<proteinExistence type="predicted"/>
<evidence type="ECO:0000313" key="2">
    <source>
        <dbReference type="Proteomes" id="UP001151760"/>
    </source>
</evidence>
<organism evidence="1 2">
    <name type="scientific">Tanacetum coccineum</name>
    <dbReference type="NCBI Taxonomy" id="301880"/>
    <lineage>
        <taxon>Eukaryota</taxon>
        <taxon>Viridiplantae</taxon>
        <taxon>Streptophyta</taxon>
        <taxon>Embryophyta</taxon>
        <taxon>Tracheophyta</taxon>
        <taxon>Spermatophyta</taxon>
        <taxon>Magnoliopsida</taxon>
        <taxon>eudicotyledons</taxon>
        <taxon>Gunneridae</taxon>
        <taxon>Pentapetalae</taxon>
        <taxon>asterids</taxon>
        <taxon>campanulids</taxon>
        <taxon>Asterales</taxon>
        <taxon>Asteraceae</taxon>
        <taxon>Asteroideae</taxon>
        <taxon>Anthemideae</taxon>
        <taxon>Anthemidinae</taxon>
        <taxon>Tanacetum</taxon>
    </lineage>
</organism>
<name>A0ABQ5AC76_9ASTR</name>
<protein>
    <submittedName>
        <fullName evidence="1">Uncharacterized protein</fullName>
    </submittedName>
</protein>
<reference evidence="1" key="2">
    <citation type="submission" date="2022-01" db="EMBL/GenBank/DDBJ databases">
        <authorList>
            <person name="Yamashiro T."/>
            <person name="Shiraishi A."/>
            <person name="Satake H."/>
            <person name="Nakayama K."/>
        </authorList>
    </citation>
    <scope>NUCLEOTIDE SEQUENCE</scope>
</reference>
<accession>A0ABQ5AC76</accession>
<reference evidence="1" key="1">
    <citation type="journal article" date="2022" name="Int. J. Mol. Sci.">
        <title>Draft Genome of Tanacetum Coccineum: Genomic Comparison of Closely Related Tanacetum-Family Plants.</title>
        <authorList>
            <person name="Yamashiro T."/>
            <person name="Shiraishi A."/>
            <person name="Nakayama K."/>
            <person name="Satake H."/>
        </authorList>
    </citation>
    <scope>NUCLEOTIDE SEQUENCE</scope>
</reference>
<dbReference type="EMBL" id="BQNB010012182">
    <property type="protein sequence ID" value="GJT00261.1"/>
    <property type="molecule type" value="Genomic_DNA"/>
</dbReference>
<comment type="caution">
    <text evidence="1">The sequence shown here is derived from an EMBL/GenBank/DDBJ whole genome shotgun (WGS) entry which is preliminary data.</text>
</comment>
<sequence>MLAWYIWCQVSGKSSGVEVFVWESVSGGEVGECWEGVGGKEGEASCGVESGEGGVGGRGLCLGCVVAMGGGDGCMGWDGRCDGGMGMGNVGGDV</sequence>
<evidence type="ECO:0000313" key="1">
    <source>
        <dbReference type="EMBL" id="GJT00261.1"/>
    </source>
</evidence>